<feature type="signal peptide" evidence="2">
    <location>
        <begin position="1"/>
        <end position="19"/>
    </location>
</feature>
<gene>
    <name evidence="3" type="ORF">ANANG_G00319460</name>
</gene>
<keyword evidence="2" id="KW-0732">Signal</keyword>
<keyword evidence="1" id="KW-0812">Transmembrane</keyword>
<evidence type="ECO:0000313" key="3">
    <source>
        <dbReference type="EMBL" id="KAG5830004.1"/>
    </source>
</evidence>
<dbReference type="AlphaFoldDB" id="A0A9D3LIP5"/>
<reference evidence="3" key="1">
    <citation type="submission" date="2021-01" db="EMBL/GenBank/DDBJ databases">
        <title>A chromosome-scale assembly of European eel, Anguilla anguilla.</title>
        <authorList>
            <person name="Henkel C."/>
            <person name="Jong-Raadsen S.A."/>
            <person name="Dufour S."/>
            <person name="Weltzien F.-A."/>
            <person name="Palstra A.P."/>
            <person name="Pelster B."/>
            <person name="Spaink H.P."/>
            <person name="Van Den Thillart G.E."/>
            <person name="Jansen H."/>
            <person name="Zahm M."/>
            <person name="Klopp C."/>
            <person name="Cedric C."/>
            <person name="Louis A."/>
            <person name="Berthelot C."/>
            <person name="Parey E."/>
            <person name="Roest Crollius H."/>
            <person name="Montfort J."/>
            <person name="Robinson-Rechavi M."/>
            <person name="Bucao C."/>
            <person name="Bouchez O."/>
            <person name="Gislard M."/>
            <person name="Lluch J."/>
            <person name="Milhes M."/>
            <person name="Lampietro C."/>
            <person name="Lopez Roques C."/>
            <person name="Donnadieu C."/>
            <person name="Braasch I."/>
            <person name="Desvignes T."/>
            <person name="Postlethwait J."/>
            <person name="Bobe J."/>
            <person name="Guiguen Y."/>
            <person name="Dirks R."/>
        </authorList>
    </citation>
    <scope>NUCLEOTIDE SEQUENCE</scope>
    <source>
        <strain evidence="3">Tag_6206</strain>
        <tissue evidence="3">Liver</tissue>
    </source>
</reference>
<evidence type="ECO:0000256" key="2">
    <source>
        <dbReference type="SAM" id="SignalP"/>
    </source>
</evidence>
<evidence type="ECO:0000256" key="1">
    <source>
        <dbReference type="SAM" id="Phobius"/>
    </source>
</evidence>
<feature type="chain" id="PRO_5038527061" evidence="2">
    <location>
        <begin position="20"/>
        <end position="126"/>
    </location>
</feature>
<dbReference type="EMBL" id="JAFIRN010000651">
    <property type="protein sequence ID" value="KAG5830004.1"/>
    <property type="molecule type" value="Genomic_DNA"/>
</dbReference>
<name>A0A9D3LIP5_ANGAN</name>
<comment type="caution">
    <text evidence="3">The sequence shown here is derived from an EMBL/GenBank/DDBJ whole genome shotgun (WGS) entry which is preliminary data.</text>
</comment>
<organism evidence="3 4">
    <name type="scientific">Anguilla anguilla</name>
    <name type="common">European freshwater eel</name>
    <name type="synonym">Muraena anguilla</name>
    <dbReference type="NCBI Taxonomy" id="7936"/>
    <lineage>
        <taxon>Eukaryota</taxon>
        <taxon>Metazoa</taxon>
        <taxon>Chordata</taxon>
        <taxon>Craniata</taxon>
        <taxon>Vertebrata</taxon>
        <taxon>Euteleostomi</taxon>
        <taxon>Actinopterygii</taxon>
        <taxon>Neopterygii</taxon>
        <taxon>Teleostei</taxon>
        <taxon>Anguilliformes</taxon>
        <taxon>Anguillidae</taxon>
        <taxon>Anguilla</taxon>
    </lineage>
</organism>
<dbReference type="Proteomes" id="UP001044222">
    <property type="component" value="Unassembled WGS sequence"/>
</dbReference>
<keyword evidence="1" id="KW-0472">Membrane</keyword>
<accession>A0A9D3LIP5</accession>
<keyword evidence="4" id="KW-1185">Reference proteome</keyword>
<protein>
    <submittedName>
        <fullName evidence="3">Uncharacterized protein</fullName>
    </submittedName>
</protein>
<feature type="transmembrane region" description="Helical" evidence="1">
    <location>
        <begin position="12"/>
        <end position="45"/>
    </location>
</feature>
<proteinExistence type="predicted"/>
<evidence type="ECO:0000313" key="4">
    <source>
        <dbReference type="Proteomes" id="UP001044222"/>
    </source>
</evidence>
<keyword evidence="1" id="KW-1133">Transmembrane helix</keyword>
<feature type="non-terminal residue" evidence="3">
    <location>
        <position position="1"/>
    </location>
</feature>
<sequence>MCLYMSISICACVCDLCVCVCVCGFCVCVCVCVCGFCVCVCVHLFAVVPSMQDPSGHDNTMLGFRPFNDSSTSVHRPNIANPSLPNIFDGYQRNCSQSYYGCCPDGFTPAHGPQAQGCPQGSCIRA</sequence>